<protein>
    <submittedName>
        <fullName evidence="1">Uncharacterized protein</fullName>
    </submittedName>
</protein>
<name>A0A382BJB6_9ZZZZ</name>
<evidence type="ECO:0000313" key="1">
    <source>
        <dbReference type="EMBL" id="SVB13918.1"/>
    </source>
</evidence>
<proteinExistence type="predicted"/>
<dbReference type="AlphaFoldDB" id="A0A382BJB6"/>
<reference evidence="1" key="1">
    <citation type="submission" date="2018-05" db="EMBL/GenBank/DDBJ databases">
        <authorList>
            <person name="Lanie J.A."/>
            <person name="Ng W.-L."/>
            <person name="Kazmierczak K.M."/>
            <person name="Andrzejewski T.M."/>
            <person name="Davidsen T.M."/>
            <person name="Wayne K.J."/>
            <person name="Tettelin H."/>
            <person name="Glass J.I."/>
            <person name="Rusch D."/>
            <person name="Podicherti R."/>
            <person name="Tsui H.-C.T."/>
            <person name="Winkler M.E."/>
        </authorList>
    </citation>
    <scope>NUCLEOTIDE SEQUENCE</scope>
</reference>
<sequence length="61" mass="6150">MADQPPKVSAVLAAMADGIGDLTFASAEWVEAASAVLTETVASNEAGLADVGEFTLCEVAH</sequence>
<gene>
    <name evidence="1" type="ORF">METZ01_LOCUS166772</name>
</gene>
<feature type="non-terminal residue" evidence="1">
    <location>
        <position position="61"/>
    </location>
</feature>
<dbReference type="EMBL" id="UINC01030091">
    <property type="protein sequence ID" value="SVB13918.1"/>
    <property type="molecule type" value="Genomic_DNA"/>
</dbReference>
<feature type="non-terminal residue" evidence="1">
    <location>
        <position position="1"/>
    </location>
</feature>
<accession>A0A382BJB6</accession>
<organism evidence="1">
    <name type="scientific">marine metagenome</name>
    <dbReference type="NCBI Taxonomy" id="408172"/>
    <lineage>
        <taxon>unclassified sequences</taxon>
        <taxon>metagenomes</taxon>
        <taxon>ecological metagenomes</taxon>
    </lineage>
</organism>